<comment type="similarity">
    <text evidence="3">Belongs to the peptidase M50B family.</text>
</comment>
<accession>A0AAT9LGC9</accession>
<dbReference type="InterPro" id="IPR008915">
    <property type="entry name" value="Peptidase_M50"/>
</dbReference>
<keyword evidence="8" id="KW-0378">Hydrolase</keyword>
<dbReference type="PANTHER" id="PTHR35864:SF1">
    <property type="entry name" value="ZINC METALLOPROTEASE YWHC-RELATED"/>
    <property type="match status" value="1"/>
</dbReference>
<keyword evidence="10 13" id="KW-1133">Transmembrane helix</keyword>
<keyword evidence="9" id="KW-0862">Zinc</keyword>
<evidence type="ECO:0000256" key="4">
    <source>
        <dbReference type="ARBA" id="ARBA00022475"/>
    </source>
</evidence>
<keyword evidence="5 15" id="KW-0645">Protease</keyword>
<evidence type="ECO:0000256" key="3">
    <source>
        <dbReference type="ARBA" id="ARBA00007931"/>
    </source>
</evidence>
<keyword evidence="7" id="KW-0479">Metal-binding</keyword>
<keyword evidence="6 13" id="KW-0812">Transmembrane</keyword>
<organism evidence="15">
    <name type="scientific">Candidatus Fermentithermobacillus carboniphilus</name>
    <dbReference type="NCBI Taxonomy" id="3085328"/>
    <lineage>
        <taxon>Bacteria</taxon>
        <taxon>Bacillati</taxon>
        <taxon>Bacillota</taxon>
        <taxon>Candidatus Fermentithermobacillia</taxon>
        <taxon>Candidatus Fermentithermobacillales</taxon>
        <taxon>Candidatus Fermentithermobacillaceae</taxon>
        <taxon>Candidatus Fermentithermobacillus</taxon>
    </lineage>
</organism>
<feature type="domain" description="Peptidase M50" evidence="14">
    <location>
        <begin position="125"/>
        <end position="182"/>
    </location>
</feature>
<dbReference type="AlphaFoldDB" id="A0AAT9LGC9"/>
<comment type="cofactor">
    <cofactor evidence="1">
        <name>Zn(2+)</name>
        <dbReference type="ChEBI" id="CHEBI:29105"/>
    </cofactor>
</comment>
<feature type="transmembrane region" description="Helical" evidence="13">
    <location>
        <begin position="120"/>
        <end position="143"/>
    </location>
</feature>
<evidence type="ECO:0000259" key="14">
    <source>
        <dbReference type="Pfam" id="PF02163"/>
    </source>
</evidence>
<evidence type="ECO:0000256" key="7">
    <source>
        <dbReference type="ARBA" id="ARBA00022723"/>
    </source>
</evidence>
<keyword evidence="11" id="KW-0482">Metalloprotease</keyword>
<evidence type="ECO:0000256" key="5">
    <source>
        <dbReference type="ARBA" id="ARBA00022670"/>
    </source>
</evidence>
<sequence>MTRSLLQIILKVPGFLLAISVHEYAHARMAYRLGDDTAEAAGRMTLEPWAHIDIIGAMMLILFGFGWARPVPVNAYRLRNPRKDMAKVALAGPLANLVTAFFLEILTILLFTKFRFRSPLVYLPTILDLGAWINAGLAIFNLIPVPPLDGSRILEVYLPPSLQGLWDEFERYGFIILVVFLVLGLITRFMAPLLSAYMSFVESVGVRLSLFFWGL</sequence>
<dbReference type="GO" id="GO:0006508">
    <property type="term" value="P:proteolysis"/>
    <property type="evidence" value="ECO:0007669"/>
    <property type="project" value="UniProtKB-KW"/>
</dbReference>
<dbReference type="PANTHER" id="PTHR35864">
    <property type="entry name" value="ZINC METALLOPROTEASE MJ0611-RELATED"/>
    <property type="match status" value="1"/>
</dbReference>
<reference evidence="15" key="1">
    <citation type="submission" date="2020-10" db="EMBL/GenBank/DDBJ databases">
        <authorList>
            <person name="Kadnikov V."/>
            <person name="Beletsky A.V."/>
            <person name="Mardanov A.V."/>
            <person name="Karnachuk O.V."/>
            <person name="Ravin N.V."/>
        </authorList>
    </citation>
    <scope>NUCLEOTIDE SEQUENCE</scope>
    <source>
        <strain evidence="15">Bu02</strain>
    </source>
</reference>
<gene>
    <name evidence="15" type="ORF">IMF26_02135</name>
</gene>
<protein>
    <submittedName>
        <fullName evidence="15">Site-2 protease family protein</fullName>
    </submittedName>
</protein>
<evidence type="ECO:0000256" key="11">
    <source>
        <dbReference type="ARBA" id="ARBA00023049"/>
    </source>
</evidence>
<evidence type="ECO:0000256" key="2">
    <source>
        <dbReference type="ARBA" id="ARBA00004651"/>
    </source>
</evidence>
<keyword evidence="4" id="KW-1003">Cell membrane</keyword>
<dbReference type="GO" id="GO:0008237">
    <property type="term" value="F:metallopeptidase activity"/>
    <property type="evidence" value="ECO:0007669"/>
    <property type="project" value="UniProtKB-KW"/>
</dbReference>
<feature type="transmembrane region" description="Helical" evidence="13">
    <location>
        <begin position="172"/>
        <end position="191"/>
    </location>
</feature>
<evidence type="ECO:0000256" key="12">
    <source>
        <dbReference type="ARBA" id="ARBA00023136"/>
    </source>
</evidence>
<proteinExistence type="inferred from homology"/>
<feature type="transmembrane region" description="Helical" evidence="13">
    <location>
        <begin position="46"/>
        <end position="68"/>
    </location>
</feature>
<dbReference type="KEGG" id="fcz:IMF26_02135"/>
<evidence type="ECO:0000256" key="8">
    <source>
        <dbReference type="ARBA" id="ARBA00022801"/>
    </source>
</evidence>
<evidence type="ECO:0000313" key="15">
    <source>
        <dbReference type="EMBL" id="QUL98895.1"/>
    </source>
</evidence>
<keyword evidence="12 13" id="KW-0472">Membrane</keyword>
<dbReference type="GO" id="GO:0005886">
    <property type="term" value="C:plasma membrane"/>
    <property type="evidence" value="ECO:0007669"/>
    <property type="project" value="UniProtKB-SubCell"/>
</dbReference>
<evidence type="ECO:0000256" key="9">
    <source>
        <dbReference type="ARBA" id="ARBA00022833"/>
    </source>
</evidence>
<name>A0AAT9LGC9_9FIRM</name>
<feature type="transmembrane region" description="Helical" evidence="13">
    <location>
        <begin position="88"/>
        <end position="111"/>
    </location>
</feature>
<dbReference type="EMBL" id="CP062796">
    <property type="protein sequence ID" value="QUL98895.1"/>
    <property type="molecule type" value="Genomic_DNA"/>
</dbReference>
<dbReference type="GO" id="GO:0046872">
    <property type="term" value="F:metal ion binding"/>
    <property type="evidence" value="ECO:0007669"/>
    <property type="project" value="UniProtKB-KW"/>
</dbReference>
<comment type="subcellular location">
    <subcellularLocation>
        <location evidence="2">Cell membrane</location>
        <topology evidence="2">Multi-pass membrane protein</topology>
    </subcellularLocation>
</comment>
<dbReference type="InterPro" id="IPR044537">
    <property type="entry name" value="Rip2-like"/>
</dbReference>
<evidence type="ECO:0000256" key="10">
    <source>
        <dbReference type="ARBA" id="ARBA00022989"/>
    </source>
</evidence>
<dbReference type="InterPro" id="IPR052348">
    <property type="entry name" value="Metallopeptidase_M50B"/>
</dbReference>
<evidence type="ECO:0000256" key="6">
    <source>
        <dbReference type="ARBA" id="ARBA00022692"/>
    </source>
</evidence>
<evidence type="ECO:0000256" key="13">
    <source>
        <dbReference type="SAM" id="Phobius"/>
    </source>
</evidence>
<dbReference type="CDD" id="cd06158">
    <property type="entry name" value="S2P-M50_like_1"/>
    <property type="match status" value="1"/>
</dbReference>
<feature type="transmembrane region" description="Helical" evidence="13">
    <location>
        <begin position="6"/>
        <end position="25"/>
    </location>
</feature>
<reference evidence="15" key="2">
    <citation type="journal article" date="2023" name="Biology">
        <title>Prokaryotic Life Associated with Coal-Fire Gas Vents Revealed by Metagenomics.</title>
        <authorList>
            <person name="Kadnikov V.V."/>
            <person name="Mardanov A.V."/>
            <person name="Beletsky A.V."/>
            <person name="Karnachuk O.V."/>
            <person name="Ravin N.V."/>
        </authorList>
    </citation>
    <scope>NUCLEOTIDE SEQUENCE</scope>
    <source>
        <strain evidence="15">Bu02</strain>
    </source>
</reference>
<dbReference type="Pfam" id="PF02163">
    <property type="entry name" value="Peptidase_M50"/>
    <property type="match status" value="1"/>
</dbReference>
<evidence type="ECO:0000256" key="1">
    <source>
        <dbReference type="ARBA" id="ARBA00001947"/>
    </source>
</evidence>